<dbReference type="Proteomes" id="UP000001194">
    <property type="component" value="Unassembled WGS sequence"/>
</dbReference>
<feature type="compositionally biased region" description="Basic and acidic residues" evidence="1">
    <location>
        <begin position="151"/>
        <end position="162"/>
    </location>
</feature>
<dbReference type="InParanoid" id="B0DIX3"/>
<protein>
    <submittedName>
        <fullName evidence="2">Predicted protein</fullName>
    </submittedName>
</protein>
<dbReference type="GeneID" id="6079470"/>
<dbReference type="HOGENOM" id="CLU_490064_0_0_1"/>
<feature type="compositionally biased region" description="Pro residues" evidence="1">
    <location>
        <begin position="199"/>
        <end position="208"/>
    </location>
</feature>
<feature type="compositionally biased region" description="Polar residues" evidence="1">
    <location>
        <begin position="117"/>
        <end position="132"/>
    </location>
</feature>
<keyword evidence="3" id="KW-1185">Reference proteome</keyword>
<evidence type="ECO:0000313" key="3">
    <source>
        <dbReference type="Proteomes" id="UP000001194"/>
    </source>
</evidence>
<evidence type="ECO:0000256" key="1">
    <source>
        <dbReference type="SAM" id="MobiDB-lite"/>
    </source>
</evidence>
<organism evidence="3">
    <name type="scientific">Laccaria bicolor (strain S238N-H82 / ATCC MYA-4686)</name>
    <name type="common">Bicoloured deceiver</name>
    <name type="synonym">Laccaria laccata var. bicolor</name>
    <dbReference type="NCBI Taxonomy" id="486041"/>
    <lineage>
        <taxon>Eukaryota</taxon>
        <taxon>Fungi</taxon>
        <taxon>Dikarya</taxon>
        <taxon>Basidiomycota</taxon>
        <taxon>Agaricomycotina</taxon>
        <taxon>Agaricomycetes</taxon>
        <taxon>Agaricomycetidae</taxon>
        <taxon>Agaricales</taxon>
        <taxon>Agaricineae</taxon>
        <taxon>Hydnangiaceae</taxon>
        <taxon>Laccaria</taxon>
    </lineage>
</organism>
<dbReference type="EMBL" id="DS547113">
    <property type="protein sequence ID" value="EDR05419.1"/>
    <property type="molecule type" value="Genomic_DNA"/>
</dbReference>
<gene>
    <name evidence="2" type="ORF">LACBIDRAFT_329701</name>
</gene>
<sequence length="556" mass="60389">MTTTPLATGLPKTSVHLFPLLPLARVSIVDCPVPAASAPLRAAPMLFPVSFSFHFSFSRGAFRASTTLFTFASLFSASAPNEELWTSMSIALASAAKGLLCLEPAIPRALSQGSLNRLPGAQSTHPDEQSTWVPMLPIQSVPRSIGNPTRGRSERTSSRRELVPIPDPVSSTSSGPKSGLRVLLTFNRSPLIYASPPDSFVPPHPLHTPAPQQGDKQLAPQQANKQAYRNANSEEPPMDRLHSSCAQAALSVIICIEEEGVKVLLVVLELEVEVEAVKVEAEYVLAEDQGLLAENEALPHSSSIEVWAWVGGNLSLDEGEVAGWGTPVPVPVPPLFSSKANPLVGSVITANFLKYLTRSTSFQCVGITFSLLFLVASLATFMNSSSHVLNIAVICASRHSKCIHEPHLLAPQLCLYRVQYALEAQPEVDILRCRAAGNAPPERGHRLYGLNPCVDVTVKEGWEWKQDRGVNGRCSKGQKEHAKRDPSEDCLRIEHLENGRKRTHLAHPGKAHTISTPILTPTNRIRRPRRVFKPDGYSKSASAEYNSIDAPSALRT</sequence>
<feature type="region of interest" description="Disordered" evidence="1">
    <location>
        <begin position="197"/>
        <end position="240"/>
    </location>
</feature>
<evidence type="ECO:0000313" key="2">
    <source>
        <dbReference type="EMBL" id="EDR05419.1"/>
    </source>
</evidence>
<feature type="compositionally biased region" description="Polar residues" evidence="1">
    <location>
        <begin position="210"/>
        <end position="233"/>
    </location>
</feature>
<dbReference type="AlphaFoldDB" id="B0DIX3"/>
<feature type="region of interest" description="Disordered" evidence="1">
    <location>
        <begin position="521"/>
        <end position="543"/>
    </location>
</feature>
<reference evidence="2 3" key="1">
    <citation type="journal article" date="2008" name="Nature">
        <title>The genome of Laccaria bicolor provides insights into mycorrhizal symbiosis.</title>
        <authorList>
            <person name="Martin F."/>
            <person name="Aerts A."/>
            <person name="Ahren D."/>
            <person name="Brun A."/>
            <person name="Danchin E.G.J."/>
            <person name="Duchaussoy F."/>
            <person name="Gibon J."/>
            <person name="Kohler A."/>
            <person name="Lindquist E."/>
            <person name="Pereda V."/>
            <person name="Salamov A."/>
            <person name="Shapiro H.J."/>
            <person name="Wuyts J."/>
            <person name="Blaudez D."/>
            <person name="Buee M."/>
            <person name="Brokstein P."/>
            <person name="Canbaeck B."/>
            <person name="Cohen D."/>
            <person name="Courty P.E."/>
            <person name="Coutinho P.M."/>
            <person name="Delaruelle C."/>
            <person name="Detter J.C."/>
            <person name="Deveau A."/>
            <person name="DiFazio S."/>
            <person name="Duplessis S."/>
            <person name="Fraissinet-Tachet L."/>
            <person name="Lucic E."/>
            <person name="Frey-Klett P."/>
            <person name="Fourrey C."/>
            <person name="Feussner I."/>
            <person name="Gay G."/>
            <person name="Grimwood J."/>
            <person name="Hoegger P.J."/>
            <person name="Jain P."/>
            <person name="Kilaru S."/>
            <person name="Labbe J."/>
            <person name="Lin Y.C."/>
            <person name="Legue V."/>
            <person name="Le Tacon F."/>
            <person name="Marmeisse R."/>
            <person name="Melayah D."/>
            <person name="Montanini B."/>
            <person name="Muratet M."/>
            <person name="Nehls U."/>
            <person name="Niculita-Hirzel H."/>
            <person name="Oudot-Le Secq M.P."/>
            <person name="Peter M."/>
            <person name="Quesneville H."/>
            <person name="Rajashekar B."/>
            <person name="Reich M."/>
            <person name="Rouhier N."/>
            <person name="Schmutz J."/>
            <person name="Yin T."/>
            <person name="Chalot M."/>
            <person name="Henrissat B."/>
            <person name="Kuees U."/>
            <person name="Lucas S."/>
            <person name="Van de Peer Y."/>
            <person name="Podila G.K."/>
            <person name="Polle A."/>
            <person name="Pukkila P.J."/>
            <person name="Richardson P.M."/>
            <person name="Rouze P."/>
            <person name="Sanders I.R."/>
            <person name="Stajich J.E."/>
            <person name="Tunlid A."/>
            <person name="Tuskan G."/>
            <person name="Grigoriev I.V."/>
        </authorList>
    </citation>
    <scope>NUCLEOTIDE SEQUENCE [LARGE SCALE GENOMIC DNA]</scope>
    <source>
        <strain evidence="3">S238N-H82 / ATCC MYA-4686</strain>
    </source>
</reference>
<dbReference type="RefSeq" id="XP_001883977.1">
    <property type="nucleotide sequence ID" value="XM_001883942.1"/>
</dbReference>
<proteinExistence type="predicted"/>
<accession>B0DIX3</accession>
<feature type="region of interest" description="Disordered" evidence="1">
    <location>
        <begin position="117"/>
        <end position="177"/>
    </location>
</feature>
<dbReference type="KEGG" id="lbc:LACBIDRAFT_329701"/>
<name>B0DIX3_LACBS</name>